<sequence>MFPAFSIQAGLEEGKRAYRDGDYAAAFREFLPLAEAGDVTVQNQVAAMYYSGQGVAQDQAKAAEWFRRAADRGSTDAQYLLGKLYYYGQGVSQNFDEAAKWLQEAALFGKPQAQTLLAELFFSGQGVAKNDMKAFFWAELATRAGNVPEEDQKTAQVVRDRILAVMEPSQVESVGQMIAKWEPKRRRPGGKPQPQGAAQ</sequence>
<dbReference type="Pfam" id="PF08238">
    <property type="entry name" value="Sel1"/>
    <property type="match status" value="3"/>
</dbReference>
<comment type="caution">
    <text evidence="2">The sequence shown here is derived from an EMBL/GenBank/DDBJ whole genome shotgun (WGS) entry which is preliminary data.</text>
</comment>
<proteinExistence type="predicted"/>
<dbReference type="InterPro" id="IPR050767">
    <property type="entry name" value="Sel1_AlgK"/>
</dbReference>
<evidence type="ECO:0008006" key="3">
    <source>
        <dbReference type="Google" id="ProtNLM"/>
    </source>
</evidence>
<dbReference type="AlphaFoldDB" id="A0A0W8G599"/>
<dbReference type="Gene3D" id="1.25.40.10">
    <property type="entry name" value="Tetratricopeptide repeat domain"/>
    <property type="match status" value="1"/>
</dbReference>
<dbReference type="InterPro" id="IPR006597">
    <property type="entry name" value="Sel1-like"/>
</dbReference>
<reference evidence="2" key="1">
    <citation type="journal article" date="2015" name="Proc. Natl. Acad. Sci. U.S.A.">
        <title>Networks of energetic and metabolic interactions define dynamics in microbial communities.</title>
        <authorList>
            <person name="Embree M."/>
            <person name="Liu J.K."/>
            <person name="Al-Bassam M.M."/>
            <person name="Zengler K."/>
        </authorList>
    </citation>
    <scope>NUCLEOTIDE SEQUENCE</scope>
</reference>
<feature type="compositionally biased region" description="Low complexity" evidence="1">
    <location>
        <begin position="190"/>
        <end position="199"/>
    </location>
</feature>
<organism evidence="2">
    <name type="scientific">hydrocarbon metagenome</name>
    <dbReference type="NCBI Taxonomy" id="938273"/>
    <lineage>
        <taxon>unclassified sequences</taxon>
        <taxon>metagenomes</taxon>
        <taxon>ecological metagenomes</taxon>
    </lineage>
</organism>
<evidence type="ECO:0000256" key="1">
    <source>
        <dbReference type="SAM" id="MobiDB-lite"/>
    </source>
</evidence>
<dbReference type="EMBL" id="LNQE01000230">
    <property type="protein sequence ID" value="KUG28344.1"/>
    <property type="molecule type" value="Genomic_DNA"/>
</dbReference>
<protein>
    <recommendedName>
        <fullName evidence="3">Sel1 repeat family protein</fullName>
    </recommendedName>
</protein>
<dbReference type="InterPro" id="IPR011990">
    <property type="entry name" value="TPR-like_helical_dom_sf"/>
</dbReference>
<name>A0A0W8G599_9ZZZZ</name>
<dbReference type="PANTHER" id="PTHR11102:SF160">
    <property type="entry name" value="ERAD-ASSOCIATED E3 UBIQUITIN-PROTEIN LIGASE COMPONENT HRD3"/>
    <property type="match status" value="1"/>
</dbReference>
<accession>A0A0W8G599</accession>
<dbReference type="SMART" id="SM00671">
    <property type="entry name" value="SEL1"/>
    <property type="match status" value="3"/>
</dbReference>
<gene>
    <name evidence="2" type="ORF">ASZ90_001787</name>
</gene>
<evidence type="ECO:0000313" key="2">
    <source>
        <dbReference type="EMBL" id="KUG28344.1"/>
    </source>
</evidence>
<dbReference type="PANTHER" id="PTHR11102">
    <property type="entry name" value="SEL-1-LIKE PROTEIN"/>
    <property type="match status" value="1"/>
</dbReference>
<dbReference type="SUPFAM" id="SSF81901">
    <property type="entry name" value="HCP-like"/>
    <property type="match status" value="1"/>
</dbReference>
<feature type="region of interest" description="Disordered" evidence="1">
    <location>
        <begin position="171"/>
        <end position="199"/>
    </location>
</feature>